<proteinExistence type="predicted"/>
<feature type="region of interest" description="Disordered" evidence="1">
    <location>
        <begin position="40"/>
        <end position="117"/>
    </location>
</feature>
<protein>
    <submittedName>
        <fullName evidence="2">Uncharacterized protein</fullName>
    </submittedName>
</protein>
<reference evidence="2 3" key="1">
    <citation type="journal article" date="2018" name="Nat. Ecol. Evol.">
        <title>Genomic signatures of mitonuclear coevolution across populations of Tigriopus californicus.</title>
        <authorList>
            <person name="Barreto F.S."/>
            <person name="Watson E.T."/>
            <person name="Lima T.G."/>
            <person name="Willett C.S."/>
            <person name="Edmands S."/>
            <person name="Li W."/>
            <person name="Burton R.S."/>
        </authorList>
    </citation>
    <scope>NUCLEOTIDE SEQUENCE [LARGE SCALE GENOMIC DNA]</scope>
    <source>
        <strain evidence="2 3">San Diego</strain>
    </source>
</reference>
<dbReference type="AlphaFoldDB" id="A0A553NF70"/>
<feature type="non-terminal residue" evidence="2">
    <location>
        <position position="1"/>
    </location>
</feature>
<feature type="compositionally biased region" description="Polar residues" evidence="1">
    <location>
        <begin position="197"/>
        <end position="211"/>
    </location>
</feature>
<feature type="compositionally biased region" description="Polar residues" evidence="1">
    <location>
        <begin position="299"/>
        <end position="323"/>
    </location>
</feature>
<feature type="compositionally biased region" description="Low complexity" evidence="1">
    <location>
        <begin position="275"/>
        <end position="293"/>
    </location>
</feature>
<sequence>PISHHPIAAHQHEDGLTGPVTAVALIFVWPALNVIGRVNMKSSSGPPPPPASGTPPAHAALLPGTRTRASPYSPFPFGSPLTRSRGSVLNPPTHHRGSETPSPAPSPAAIPTPPVRLRGREMFGGPVVFGGSNSIGNVSAFLAASTQSASPHGPLPSNASLRRANRLLSAAPYHSGQRAARRARPAPAAPAPEAPANSTLSSEDGTAPPTLNLSATAQTILATLDQLSTPLRDALKMPVPRAEKRRAMAEELMEGTGHTPYWRRRPHLGGSDSRGGVSSLPSSANSSLNGPPLRKIFTPLTSAHSSNPSTPRRVSQAKAQAQSVELVPRTTAPPRTCSTTSASFSVTGTNVGATSSGSMPSVSKSGFSLTQSLETPKSSFGGKIRAKVGEKAKCRADKALQNSEESESVPEFLQSGSVPKLEMAKMPAFSFSLPQSVPSSHSVTSNGVVDAIVTPPTRASTSSLDRNQAILTSQQVTSVKDSPVKASAPLVLKSSQPIQTPPISDPKVSPPLRDVKFVFTQPKVVPTSSSSSAFSHQGSKTFNFKKPIVVSEAGRLASELPAQHLTKFGQSPISQLPDLTQASSSSVLGHTHSITSGLMGFSYSPSKFAPKLKAGNVTDVRGDNNRLPDVASGITPAQSLVQGSVMDILGRQSSF</sequence>
<comment type="caution">
    <text evidence="2">The sequence shown here is derived from an EMBL/GenBank/DDBJ whole genome shotgun (WGS) entry which is preliminary data.</text>
</comment>
<evidence type="ECO:0000256" key="1">
    <source>
        <dbReference type="SAM" id="MobiDB-lite"/>
    </source>
</evidence>
<gene>
    <name evidence="2" type="ORF">TCAL_15267</name>
</gene>
<accession>A0A553NF70</accession>
<keyword evidence="3" id="KW-1185">Reference proteome</keyword>
<dbReference type="EMBL" id="VCGU01000458">
    <property type="protein sequence ID" value="TRY64080.1"/>
    <property type="molecule type" value="Genomic_DNA"/>
</dbReference>
<feature type="region of interest" description="Disordered" evidence="1">
    <location>
        <begin position="171"/>
        <end position="211"/>
    </location>
</feature>
<dbReference type="OMA" id="NGHEPNR"/>
<feature type="compositionally biased region" description="Pro residues" evidence="1">
    <location>
        <begin position="102"/>
        <end position="114"/>
    </location>
</feature>
<evidence type="ECO:0000313" key="2">
    <source>
        <dbReference type="EMBL" id="TRY64080.1"/>
    </source>
</evidence>
<name>A0A553NF70_TIGCA</name>
<evidence type="ECO:0000313" key="3">
    <source>
        <dbReference type="Proteomes" id="UP000318571"/>
    </source>
</evidence>
<feature type="region of interest" description="Disordered" evidence="1">
    <location>
        <begin position="254"/>
        <end position="343"/>
    </location>
</feature>
<organism evidence="2 3">
    <name type="scientific">Tigriopus californicus</name>
    <name type="common">Marine copepod</name>
    <dbReference type="NCBI Taxonomy" id="6832"/>
    <lineage>
        <taxon>Eukaryota</taxon>
        <taxon>Metazoa</taxon>
        <taxon>Ecdysozoa</taxon>
        <taxon>Arthropoda</taxon>
        <taxon>Crustacea</taxon>
        <taxon>Multicrustacea</taxon>
        <taxon>Hexanauplia</taxon>
        <taxon>Copepoda</taxon>
        <taxon>Harpacticoida</taxon>
        <taxon>Harpacticidae</taxon>
        <taxon>Tigriopus</taxon>
    </lineage>
</organism>
<dbReference type="Proteomes" id="UP000318571">
    <property type="component" value="Chromosome 10"/>
</dbReference>